<proteinExistence type="predicted"/>
<name>A0ABX0U6Q8_9FLAO</name>
<organism evidence="1 2">
    <name type="scientific">Wenyingzhuangia heitensis</name>
    <dbReference type="NCBI Taxonomy" id="1487859"/>
    <lineage>
        <taxon>Bacteria</taxon>
        <taxon>Pseudomonadati</taxon>
        <taxon>Bacteroidota</taxon>
        <taxon>Flavobacteriia</taxon>
        <taxon>Flavobacteriales</taxon>
        <taxon>Flavobacteriaceae</taxon>
        <taxon>Wenyingzhuangia</taxon>
    </lineage>
</organism>
<dbReference type="RefSeq" id="WP_167184408.1">
    <property type="nucleotide sequence ID" value="NZ_JAASQL010000001.1"/>
</dbReference>
<keyword evidence="2" id="KW-1185">Reference proteome</keyword>
<dbReference type="EMBL" id="JAASQL010000001">
    <property type="protein sequence ID" value="NIJ44438.1"/>
    <property type="molecule type" value="Genomic_DNA"/>
</dbReference>
<dbReference type="Proteomes" id="UP000745859">
    <property type="component" value="Unassembled WGS sequence"/>
</dbReference>
<accession>A0ABX0U6Q8</accession>
<evidence type="ECO:0000313" key="1">
    <source>
        <dbReference type="EMBL" id="NIJ44438.1"/>
    </source>
</evidence>
<evidence type="ECO:0008006" key="3">
    <source>
        <dbReference type="Google" id="ProtNLM"/>
    </source>
</evidence>
<protein>
    <recommendedName>
        <fullName evidence="3">Auto-transporter adhesin head GIN domain-containing protein</fullName>
    </recommendedName>
</protein>
<evidence type="ECO:0000313" key="2">
    <source>
        <dbReference type="Proteomes" id="UP000745859"/>
    </source>
</evidence>
<gene>
    <name evidence="1" type="ORF">FHR24_000877</name>
</gene>
<reference evidence="1 2" key="1">
    <citation type="submission" date="2020-03" db="EMBL/GenBank/DDBJ databases">
        <title>Genomic Encyclopedia of Type Strains, Phase IV (KMG-IV): sequencing the most valuable type-strain genomes for metagenomic binning, comparative biology and taxonomic classification.</title>
        <authorList>
            <person name="Goeker M."/>
        </authorList>
    </citation>
    <scope>NUCLEOTIDE SEQUENCE [LARGE SCALE GENOMIC DNA]</scope>
    <source>
        <strain evidence="1 2">DSM 101599</strain>
    </source>
</reference>
<comment type="caution">
    <text evidence="1">The sequence shown here is derived from an EMBL/GenBank/DDBJ whole genome shotgun (WGS) entry which is preliminary data.</text>
</comment>
<sequence>MKKIILTTALVFISIVGFSQEITAKNNTIDVITSIKNTNNSLVLNGEYKLTIGNDILIYLPSSEDFLFVKKKKSLLSAKLAGKLAGIVESGAMVALGTNTTSIEGLTKTIKVINTAQTVQYGADALEKINALDISKKAKKIAGRKAEVLGWDATNNIIEVKIGIKKYEVHLQEAIVTKEIKLI</sequence>